<proteinExistence type="predicted"/>
<evidence type="ECO:0000313" key="3">
    <source>
        <dbReference type="EMBL" id="OAG10372.1"/>
    </source>
</evidence>
<keyword evidence="4" id="KW-1185">Reference proteome</keyword>
<feature type="region of interest" description="Disordered" evidence="2">
    <location>
        <begin position="413"/>
        <end position="439"/>
    </location>
</feature>
<protein>
    <submittedName>
        <fullName evidence="3">Uncharacterized protein</fullName>
    </submittedName>
</protein>
<dbReference type="OrthoDB" id="3800277at2759"/>
<dbReference type="InParanoid" id="A0A177CTX5"/>
<dbReference type="AlphaFoldDB" id="A0A177CTX5"/>
<organism evidence="3 4">
    <name type="scientific">Paraphaeosphaeria sporulosa</name>
    <dbReference type="NCBI Taxonomy" id="1460663"/>
    <lineage>
        <taxon>Eukaryota</taxon>
        <taxon>Fungi</taxon>
        <taxon>Dikarya</taxon>
        <taxon>Ascomycota</taxon>
        <taxon>Pezizomycotina</taxon>
        <taxon>Dothideomycetes</taxon>
        <taxon>Pleosporomycetidae</taxon>
        <taxon>Pleosporales</taxon>
        <taxon>Massarineae</taxon>
        <taxon>Didymosphaeriaceae</taxon>
        <taxon>Paraphaeosphaeria</taxon>
    </lineage>
</organism>
<dbReference type="GeneID" id="28769936"/>
<sequence>MANFGRMSKHCFSLGSLYKFPTRLFEFRFLGCRRSASTLREGTTGSTTPSVVEPPGHGVNLGSLYKSYEPVAGWGCFEDGSVYVNVKPWGSDMDHASFEAKMRLLEPLVRKPPPRIYQIRSEHPNLSRLIFVDCQPSIKLSKSEESCTIFVRNANDGEKLSEERHPFRRCHLTYDQLNFTQSSSKVDRPPIVLPHPVRMSMNRALENFRGTLVGGVLKPNVRLGNGLTLRKNHSLDKQRVLRGIQYFLKMENAREAQTKTPTPSSNTRHSVGFNALAGIVQGNLGSSLPEKALSRSRVDGKHSESESQSLTKRENKVSKRETAVNTREVAVSRREVAVNAREAMLNKREAAVYSKEASLYHREASLLQKVAALNKKEAKLNERRDTLDKRTVEFGIERRRHLAKNQKPEVDYDDIFPELANSDSSERRTRITLPQGPVQ</sequence>
<name>A0A177CTX5_9PLEO</name>
<dbReference type="Proteomes" id="UP000077069">
    <property type="component" value="Unassembled WGS sequence"/>
</dbReference>
<evidence type="ECO:0000313" key="4">
    <source>
        <dbReference type="Proteomes" id="UP000077069"/>
    </source>
</evidence>
<keyword evidence="1" id="KW-0175">Coiled coil</keyword>
<accession>A0A177CTX5</accession>
<feature type="compositionally biased region" description="Basic and acidic residues" evidence="2">
    <location>
        <begin position="292"/>
        <end position="322"/>
    </location>
</feature>
<feature type="region of interest" description="Disordered" evidence="2">
    <location>
        <begin position="292"/>
        <end position="323"/>
    </location>
</feature>
<dbReference type="RefSeq" id="XP_018040737.1">
    <property type="nucleotide sequence ID" value="XM_018186450.1"/>
</dbReference>
<dbReference type="EMBL" id="KV441549">
    <property type="protein sequence ID" value="OAG10372.1"/>
    <property type="molecule type" value="Genomic_DNA"/>
</dbReference>
<dbReference type="STRING" id="1460663.A0A177CTX5"/>
<reference evidence="3 4" key="1">
    <citation type="submission" date="2016-05" db="EMBL/GenBank/DDBJ databases">
        <title>Comparative analysis of secretome profiles of manganese(II)-oxidizing ascomycete fungi.</title>
        <authorList>
            <consortium name="DOE Joint Genome Institute"/>
            <person name="Zeiner C.A."/>
            <person name="Purvine S.O."/>
            <person name="Zink E.M."/>
            <person name="Wu S."/>
            <person name="Pasa-Tolic L."/>
            <person name="Chaput D.L."/>
            <person name="Haridas S."/>
            <person name="Grigoriev I.V."/>
            <person name="Santelli C.M."/>
            <person name="Hansel C.M."/>
        </authorList>
    </citation>
    <scope>NUCLEOTIDE SEQUENCE [LARGE SCALE GENOMIC DNA]</scope>
    <source>
        <strain evidence="3 4">AP3s5-JAC2a</strain>
    </source>
</reference>
<evidence type="ECO:0000256" key="2">
    <source>
        <dbReference type="SAM" id="MobiDB-lite"/>
    </source>
</evidence>
<gene>
    <name evidence="3" type="ORF">CC84DRAFT_482603</name>
</gene>
<feature type="coiled-coil region" evidence="1">
    <location>
        <begin position="363"/>
        <end position="390"/>
    </location>
</feature>
<evidence type="ECO:0000256" key="1">
    <source>
        <dbReference type="SAM" id="Coils"/>
    </source>
</evidence>